<organism evidence="3">
    <name type="scientific">marine sediment metagenome</name>
    <dbReference type="NCBI Taxonomy" id="412755"/>
    <lineage>
        <taxon>unclassified sequences</taxon>
        <taxon>metagenomes</taxon>
        <taxon>ecological metagenomes</taxon>
    </lineage>
</organism>
<evidence type="ECO:0000256" key="1">
    <source>
        <dbReference type="ARBA" id="ARBA00022729"/>
    </source>
</evidence>
<name>X1QZ78_9ZZZZ</name>
<proteinExistence type="predicted"/>
<feature type="domain" description="Solute-binding protein family 5" evidence="2">
    <location>
        <begin position="74"/>
        <end position="238"/>
    </location>
</feature>
<dbReference type="GO" id="GO:0015833">
    <property type="term" value="P:peptide transport"/>
    <property type="evidence" value="ECO:0007669"/>
    <property type="project" value="TreeGrafter"/>
</dbReference>
<dbReference type="GO" id="GO:1904680">
    <property type="term" value="F:peptide transmembrane transporter activity"/>
    <property type="evidence" value="ECO:0007669"/>
    <property type="project" value="TreeGrafter"/>
</dbReference>
<gene>
    <name evidence="3" type="ORF">S12H4_22160</name>
</gene>
<feature type="non-terminal residue" evidence="3">
    <location>
        <position position="240"/>
    </location>
</feature>
<comment type="caution">
    <text evidence="3">The sequence shown here is derived from an EMBL/GenBank/DDBJ whole genome shotgun (WGS) entry which is preliminary data.</text>
</comment>
<feature type="non-terminal residue" evidence="3">
    <location>
        <position position="1"/>
    </location>
</feature>
<dbReference type="Gene3D" id="3.40.190.10">
    <property type="entry name" value="Periplasmic binding protein-like II"/>
    <property type="match status" value="1"/>
</dbReference>
<dbReference type="PANTHER" id="PTHR30290:SF38">
    <property type="entry name" value="D,D-DIPEPTIDE-BINDING PERIPLASMIC PROTEIN DDPA-RELATED"/>
    <property type="match status" value="1"/>
</dbReference>
<sequence>IMKNKFFLGLVLTLSIMMLVVNSYAAEPKMGGVLKVVVETDPSTLDPHASGTTLNSIIASHIFEGLYTLDKNLKVIPMLAADLPEISDNKLVYTIKIRPGLKFHNGKEVTVEDAVVSIKRWGKMSSNGRNLFKYVASIEAKDPLTLELKLTKPIAITLVSLARHTGGAYVYPKDICEKYPDKPLEEFIGTGPFKFVEWKPQQYIKMVRFDEYKPVEFPANGFGGKKVAYVDEIQFCPILD</sequence>
<dbReference type="Pfam" id="PF00496">
    <property type="entry name" value="SBP_bac_5"/>
    <property type="match status" value="1"/>
</dbReference>
<dbReference type="EMBL" id="BARW01011506">
    <property type="protein sequence ID" value="GAI73872.1"/>
    <property type="molecule type" value="Genomic_DNA"/>
</dbReference>
<evidence type="ECO:0000313" key="3">
    <source>
        <dbReference type="EMBL" id="GAI73872.1"/>
    </source>
</evidence>
<dbReference type="PANTHER" id="PTHR30290">
    <property type="entry name" value="PERIPLASMIC BINDING COMPONENT OF ABC TRANSPORTER"/>
    <property type="match status" value="1"/>
</dbReference>
<keyword evidence="1" id="KW-0732">Signal</keyword>
<dbReference type="InterPro" id="IPR000914">
    <property type="entry name" value="SBP_5_dom"/>
</dbReference>
<evidence type="ECO:0000259" key="2">
    <source>
        <dbReference type="Pfam" id="PF00496"/>
    </source>
</evidence>
<dbReference type="InterPro" id="IPR039424">
    <property type="entry name" value="SBP_5"/>
</dbReference>
<protein>
    <recommendedName>
        <fullName evidence="2">Solute-binding protein family 5 domain-containing protein</fullName>
    </recommendedName>
</protein>
<reference evidence="3" key="1">
    <citation type="journal article" date="2014" name="Front. Microbiol.">
        <title>High frequency of phylogenetically diverse reductive dehalogenase-homologous genes in deep subseafloor sedimentary metagenomes.</title>
        <authorList>
            <person name="Kawai M."/>
            <person name="Futagami T."/>
            <person name="Toyoda A."/>
            <person name="Takaki Y."/>
            <person name="Nishi S."/>
            <person name="Hori S."/>
            <person name="Arai W."/>
            <person name="Tsubouchi T."/>
            <person name="Morono Y."/>
            <person name="Uchiyama I."/>
            <person name="Ito T."/>
            <person name="Fujiyama A."/>
            <person name="Inagaki F."/>
            <person name="Takami H."/>
        </authorList>
    </citation>
    <scope>NUCLEOTIDE SEQUENCE</scope>
    <source>
        <strain evidence="3">Expedition CK06-06</strain>
    </source>
</reference>
<accession>X1QZ78</accession>
<dbReference type="AlphaFoldDB" id="X1QZ78"/>
<dbReference type="SUPFAM" id="SSF53850">
    <property type="entry name" value="Periplasmic binding protein-like II"/>
    <property type="match status" value="1"/>
</dbReference>